<dbReference type="InterPro" id="IPR012259">
    <property type="entry name" value="DHFR"/>
</dbReference>
<dbReference type="Gene3D" id="3.40.430.10">
    <property type="entry name" value="Dihydrofolate Reductase, subunit A"/>
    <property type="match status" value="1"/>
</dbReference>
<comment type="pathway">
    <text evidence="1 8">Cofactor biosynthesis; tetrahydrofolate biosynthesis; 5,6,7,8-tetrahydrofolate from 7,8-dihydrofolate: step 1/1.</text>
</comment>
<dbReference type="InterPro" id="IPR001796">
    <property type="entry name" value="DHFR_dom"/>
</dbReference>
<evidence type="ECO:0000256" key="3">
    <source>
        <dbReference type="ARBA" id="ARBA00012856"/>
    </source>
</evidence>
<organism evidence="10 11">
    <name type="scientific">Maribacter litopenaei</name>
    <dbReference type="NCBI Taxonomy" id="2976127"/>
    <lineage>
        <taxon>Bacteria</taxon>
        <taxon>Pseudomonadati</taxon>
        <taxon>Bacteroidota</taxon>
        <taxon>Flavobacteriia</taxon>
        <taxon>Flavobacteriales</taxon>
        <taxon>Flavobacteriaceae</taxon>
        <taxon>Maribacter</taxon>
    </lineage>
</organism>
<evidence type="ECO:0000259" key="9">
    <source>
        <dbReference type="PROSITE" id="PS51330"/>
    </source>
</evidence>
<evidence type="ECO:0000256" key="2">
    <source>
        <dbReference type="ARBA" id="ARBA00009539"/>
    </source>
</evidence>
<evidence type="ECO:0000256" key="7">
    <source>
        <dbReference type="ARBA" id="ARBA00025067"/>
    </source>
</evidence>
<gene>
    <name evidence="10" type="ORF">NYZ99_14965</name>
</gene>
<feature type="domain" description="DHFR" evidence="9">
    <location>
        <begin position="6"/>
        <end position="165"/>
    </location>
</feature>
<dbReference type="PRINTS" id="PR00070">
    <property type="entry name" value="DHFR"/>
</dbReference>
<keyword evidence="11" id="KW-1185">Reference proteome</keyword>
<keyword evidence="5 8" id="KW-0521">NADP</keyword>
<dbReference type="PANTHER" id="PTHR48069:SF3">
    <property type="entry name" value="DIHYDROFOLATE REDUCTASE"/>
    <property type="match status" value="1"/>
</dbReference>
<evidence type="ECO:0000256" key="6">
    <source>
        <dbReference type="ARBA" id="ARBA00023002"/>
    </source>
</evidence>
<dbReference type="CDD" id="cd00209">
    <property type="entry name" value="DHFR"/>
    <property type="match status" value="1"/>
</dbReference>
<dbReference type="InterPro" id="IPR024072">
    <property type="entry name" value="DHFR-like_dom_sf"/>
</dbReference>
<keyword evidence="4 8" id="KW-0554">One-carbon metabolism</keyword>
<accession>A0ABY5Y5G9</accession>
<comment type="similarity">
    <text evidence="2 8">Belongs to the dihydrofolate reductase family.</text>
</comment>
<dbReference type="EC" id="1.5.1.3" evidence="3 8"/>
<evidence type="ECO:0000256" key="1">
    <source>
        <dbReference type="ARBA" id="ARBA00004903"/>
    </source>
</evidence>
<dbReference type="SUPFAM" id="SSF53597">
    <property type="entry name" value="Dihydrofolate reductase-like"/>
    <property type="match status" value="1"/>
</dbReference>
<evidence type="ECO:0000256" key="8">
    <source>
        <dbReference type="PIRNR" id="PIRNR000194"/>
    </source>
</evidence>
<keyword evidence="6 8" id="KW-0560">Oxidoreductase</keyword>
<name>A0ABY5Y5G9_9FLAO</name>
<evidence type="ECO:0000256" key="5">
    <source>
        <dbReference type="ARBA" id="ARBA00022857"/>
    </source>
</evidence>
<evidence type="ECO:0000313" key="11">
    <source>
        <dbReference type="Proteomes" id="UP001059209"/>
    </source>
</evidence>
<evidence type="ECO:0000256" key="4">
    <source>
        <dbReference type="ARBA" id="ARBA00022563"/>
    </source>
</evidence>
<dbReference type="PROSITE" id="PS51330">
    <property type="entry name" value="DHFR_2"/>
    <property type="match status" value="1"/>
</dbReference>
<comment type="function">
    <text evidence="7 8">Key enzyme in folate metabolism. Catalyzes an essential reaction for de novo glycine and purine synthesis, and for DNA precursor synthesis.</text>
</comment>
<proteinExistence type="inferred from homology"/>
<protein>
    <recommendedName>
        <fullName evidence="3 8">Dihydrofolate reductase</fullName>
        <ecNumber evidence="3 8">1.5.1.3</ecNumber>
    </recommendedName>
</protein>
<evidence type="ECO:0000313" key="10">
    <source>
        <dbReference type="EMBL" id="UWX54248.1"/>
    </source>
</evidence>
<dbReference type="EMBL" id="CP104205">
    <property type="protein sequence ID" value="UWX54248.1"/>
    <property type="molecule type" value="Genomic_DNA"/>
</dbReference>
<dbReference type="PIRSF" id="PIRSF000194">
    <property type="entry name" value="DHFR"/>
    <property type="match status" value="1"/>
</dbReference>
<dbReference type="Pfam" id="PF00186">
    <property type="entry name" value="DHFR_1"/>
    <property type="match status" value="1"/>
</dbReference>
<sequence>MNSKKQIIMIAAAGEDNSLGKDNDLLWHLPDDFKRFKRLTYGHKMIMGRKTFESFPKPLPNRIHIIVTRDPDYKVDHDDCLVVHSLKEALDLIKNEKAYIIGGGEIYKQGEQYADAIELTRVHSTFEADTFFPSIDNQIWKVIAEEYHPKDEKHKYDFTYLTYGRKN</sequence>
<dbReference type="Proteomes" id="UP001059209">
    <property type="component" value="Chromosome"/>
</dbReference>
<dbReference type="RefSeq" id="WP_260572033.1">
    <property type="nucleotide sequence ID" value="NZ_CP104205.1"/>
</dbReference>
<reference evidence="10" key="1">
    <citation type="submission" date="2022-09" db="EMBL/GenBank/DDBJ databases">
        <title>Maribacter litopenaei sp. nov., isolated from the intestinal tract of the Pacific White Shrimp, Litopenaeus vannamei.</title>
        <authorList>
            <person name="Kim S.Y."/>
            <person name="Hwang C.Y."/>
        </authorList>
    </citation>
    <scope>NUCLEOTIDE SEQUENCE</scope>
    <source>
        <strain evidence="10">HL-LV01</strain>
    </source>
</reference>
<dbReference type="PANTHER" id="PTHR48069">
    <property type="entry name" value="DIHYDROFOLATE REDUCTASE"/>
    <property type="match status" value="1"/>
</dbReference>
<comment type="catalytic activity">
    <reaction evidence="8">
        <text>(6S)-5,6,7,8-tetrahydrofolate + NADP(+) = 7,8-dihydrofolate + NADPH + H(+)</text>
        <dbReference type="Rhea" id="RHEA:15009"/>
        <dbReference type="ChEBI" id="CHEBI:15378"/>
        <dbReference type="ChEBI" id="CHEBI:57451"/>
        <dbReference type="ChEBI" id="CHEBI:57453"/>
        <dbReference type="ChEBI" id="CHEBI:57783"/>
        <dbReference type="ChEBI" id="CHEBI:58349"/>
        <dbReference type="EC" id="1.5.1.3"/>
    </reaction>
</comment>